<accession>A0A7W7GY94</accession>
<sequence length="38" mass="4017">MSVSAAPISLVAERPIRIGASAAFPSRTAYPRKFALRG</sequence>
<protein>
    <submittedName>
        <fullName evidence="1">Uncharacterized protein</fullName>
    </submittedName>
</protein>
<dbReference type="EMBL" id="JACHNB010000001">
    <property type="protein sequence ID" value="MBB4740529.1"/>
    <property type="molecule type" value="Genomic_DNA"/>
</dbReference>
<evidence type="ECO:0000313" key="1">
    <source>
        <dbReference type="EMBL" id="MBB4740529.1"/>
    </source>
</evidence>
<reference evidence="1 2" key="1">
    <citation type="submission" date="2020-08" db="EMBL/GenBank/DDBJ databases">
        <title>Sequencing the genomes of 1000 actinobacteria strains.</title>
        <authorList>
            <person name="Klenk H.-P."/>
        </authorList>
    </citation>
    <scope>NUCLEOTIDE SEQUENCE [LARGE SCALE GENOMIC DNA]</scope>
    <source>
        <strain evidence="1 2">DSM 45809</strain>
    </source>
</reference>
<dbReference type="AlphaFoldDB" id="A0A7W7GY94"/>
<evidence type="ECO:0000313" key="2">
    <source>
        <dbReference type="Proteomes" id="UP000546162"/>
    </source>
</evidence>
<organism evidence="1 2">
    <name type="scientific">Actinoplanes octamycinicus</name>
    <dbReference type="NCBI Taxonomy" id="135948"/>
    <lineage>
        <taxon>Bacteria</taxon>
        <taxon>Bacillati</taxon>
        <taxon>Actinomycetota</taxon>
        <taxon>Actinomycetes</taxon>
        <taxon>Micromonosporales</taxon>
        <taxon>Micromonosporaceae</taxon>
        <taxon>Actinoplanes</taxon>
    </lineage>
</organism>
<keyword evidence="2" id="KW-1185">Reference proteome</keyword>
<dbReference type="Proteomes" id="UP000546162">
    <property type="component" value="Unassembled WGS sequence"/>
</dbReference>
<proteinExistence type="predicted"/>
<gene>
    <name evidence="1" type="ORF">BJY16_003988</name>
</gene>
<comment type="caution">
    <text evidence="1">The sequence shown here is derived from an EMBL/GenBank/DDBJ whole genome shotgun (WGS) entry which is preliminary data.</text>
</comment>
<name>A0A7W7GY94_9ACTN</name>